<feature type="domain" description="Histidine kinase/HSP90-like ATPase" evidence="2">
    <location>
        <begin position="26"/>
        <end position="119"/>
    </location>
</feature>
<reference evidence="3 4" key="1">
    <citation type="journal article" date="2019" name="Int. J. Syst. Evol. Microbiol.">
        <title>The Global Catalogue of Microorganisms (GCM) 10K type strain sequencing project: providing services to taxonomists for standard genome sequencing and annotation.</title>
        <authorList>
            <consortium name="The Broad Institute Genomics Platform"/>
            <consortium name="The Broad Institute Genome Sequencing Center for Infectious Disease"/>
            <person name="Wu L."/>
            <person name="Ma J."/>
        </authorList>
    </citation>
    <scope>NUCLEOTIDE SEQUENCE [LARGE SCALE GENOMIC DNA]</scope>
    <source>
        <strain evidence="3 4">JCM 3325</strain>
    </source>
</reference>
<dbReference type="RefSeq" id="WP_344588926.1">
    <property type="nucleotide sequence ID" value="NZ_BAAARW010000011.1"/>
</dbReference>
<comment type="caution">
    <text evidence="3">The sequence shown here is derived from an EMBL/GenBank/DDBJ whole genome shotgun (WGS) entry which is preliminary data.</text>
</comment>
<dbReference type="Pfam" id="PF13581">
    <property type="entry name" value="HATPase_c_2"/>
    <property type="match status" value="1"/>
</dbReference>
<keyword evidence="1" id="KW-0808">Transferase</keyword>
<dbReference type="PANTHER" id="PTHR35526:SF3">
    <property type="entry name" value="ANTI-SIGMA-F FACTOR RSBW"/>
    <property type="match status" value="1"/>
</dbReference>
<protein>
    <recommendedName>
        <fullName evidence="2">Histidine kinase/HSP90-like ATPase domain-containing protein</fullName>
    </recommendedName>
</protein>
<accession>A0ABN3IVY7</accession>
<evidence type="ECO:0000259" key="2">
    <source>
        <dbReference type="Pfam" id="PF13581"/>
    </source>
</evidence>
<evidence type="ECO:0000256" key="1">
    <source>
        <dbReference type="ARBA" id="ARBA00022527"/>
    </source>
</evidence>
<evidence type="ECO:0000313" key="3">
    <source>
        <dbReference type="EMBL" id="GAA2413829.1"/>
    </source>
</evidence>
<keyword evidence="1" id="KW-0418">Kinase</keyword>
<dbReference type="EMBL" id="BAAARW010000011">
    <property type="protein sequence ID" value="GAA2413829.1"/>
    <property type="molecule type" value="Genomic_DNA"/>
</dbReference>
<keyword evidence="4" id="KW-1185">Reference proteome</keyword>
<gene>
    <name evidence="3" type="ORF">GCM10010191_24550</name>
</gene>
<dbReference type="InterPro" id="IPR003594">
    <property type="entry name" value="HATPase_dom"/>
</dbReference>
<dbReference type="InterPro" id="IPR036890">
    <property type="entry name" value="HATPase_C_sf"/>
</dbReference>
<name>A0ABN3IVY7_9ACTN</name>
<dbReference type="Gene3D" id="3.30.565.10">
    <property type="entry name" value="Histidine kinase-like ATPase, C-terminal domain"/>
    <property type="match status" value="1"/>
</dbReference>
<dbReference type="PANTHER" id="PTHR35526">
    <property type="entry name" value="ANTI-SIGMA-F FACTOR RSBW-RELATED"/>
    <property type="match status" value="1"/>
</dbReference>
<dbReference type="Proteomes" id="UP001501231">
    <property type="component" value="Unassembled WGS sequence"/>
</dbReference>
<evidence type="ECO:0000313" key="4">
    <source>
        <dbReference type="Proteomes" id="UP001501231"/>
    </source>
</evidence>
<sequence length="244" mass="26212">MISDRPSDIPLGGACLWALPLDASIAARARYLVTDALGILGFPAEQIDNGRLAVSEVATNALQHTRTRAALPELWMWARTYPSRELVVTVFDASRERVPAEKAGGPLDEHGRGLGMVASVCVSWGSGPSRSLLNEQALPGKAVWFTLPLPGPWPGTARLASPTHTAASLRGLLARRGVHGVITSHTKGMAMVSVPCGINVTVEMTALRHPDANGTWVRRPLTDMTDLAEHIVSRTEALEIRPLR</sequence>
<dbReference type="CDD" id="cd16936">
    <property type="entry name" value="HATPase_RsbW-like"/>
    <property type="match status" value="1"/>
</dbReference>
<proteinExistence type="predicted"/>
<dbReference type="InterPro" id="IPR050267">
    <property type="entry name" value="Anti-sigma-factor_SerPK"/>
</dbReference>
<keyword evidence="1" id="KW-0723">Serine/threonine-protein kinase</keyword>
<organism evidence="3 4">
    <name type="scientific">Actinomadura vinacea</name>
    <dbReference type="NCBI Taxonomy" id="115336"/>
    <lineage>
        <taxon>Bacteria</taxon>
        <taxon>Bacillati</taxon>
        <taxon>Actinomycetota</taxon>
        <taxon>Actinomycetes</taxon>
        <taxon>Streptosporangiales</taxon>
        <taxon>Thermomonosporaceae</taxon>
        <taxon>Actinomadura</taxon>
    </lineage>
</organism>